<evidence type="ECO:0000313" key="3">
    <source>
        <dbReference type="Proteomes" id="UP000231484"/>
    </source>
</evidence>
<evidence type="ECO:0000313" key="2">
    <source>
        <dbReference type="EMBL" id="PIT48210.1"/>
    </source>
</evidence>
<gene>
    <name evidence="2" type="ORF">BHC48_10810</name>
</gene>
<comment type="caution">
    <text evidence="2">The sequence shown here is derived from an EMBL/GenBank/DDBJ whole genome shotgun (WGS) entry which is preliminary data.</text>
</comment>
<reference evidence="2 3" key="1">
    <citation type="journal article" date="2017" name="MBio">
        <title>Type VI secretion-mediated competition in the bee gut microbiome.</title>
        <authorList>
            <person name="Steele M.I."/>
            <person name="Kwong W.K."/>
            <person name="Powell J.E."/>
            <person name="Whiteley M."/>
            <person name="Moran N.A."/>
        </authorList>
    </citation>
    <scope>NUCLEOTIDE SEQUENCE [LARGE SCALE GENOMIC DNA]</scope>
    <source>
        <strain evidence="2 3">Occ4-2</strain>
    </source>
</reference>
<keyword evidence="1" id="KW-1133">Transmembrane helix</keyword>
<dbReference type="AlphaFoldDB" id="A0A2N9XIQ5"/>
<organism evidence="2 3">
    <name type="scientific">Snodgrassella alvi</name>
    <dbReference type="NCBI Taxonomy" id="1196083"/>
    <lineage>
        <taxon>Bacteria</taxon>
        <taxon>Pseudomonadati</taxon>
        <taxon>Pseudomonadota</taxon>
        <taxon>Betaproteobacteria</taxon>
        <taxon>Neisseriales</taxon>
        <taxon>Neisseriaceae</taxon>
        <taxon>Snodgrassella</taxon>
    </lineage>
</organism>
<protein>
    <submittedName>
        <fullName evidence="2">Uncharacterized protein</fullName>
    </submittedName>
</protein>
<keyword evidence="1" id="KW-0472">Membrane</keyword>
<feature type="transmembrane region" description="Helical" evidence="1">
    <location>
        <begin position="44"/>
        <end position="63"/>
    </location>
</feature>
<proteinExistence type="predicted"/>
<evidence type="ECO:0000256" key="1">
    <source>
        <dbReference type="SAM" id="Phobius"/>
    </source>
</evidence>
<accession>A0A2N9XIQ5</accession>
<name>A0A2N9XIQ5_9NEIS</name>
<feature type="transmembrane region" description="Helical" evidence="1">
    <location>
        <begin position="99"/>
        <end position="118"/>
    </location>
</feature>
<feature type="transmembrane region" description="Helical" evidence="1">
    <location>
        <begin position="70"/>
        <end position="87"/>
    </location>
</feature>
<sequence length="206" mass="24496">MKMNLDWRWSKFSTVWLLMILFVPWVQRLHINPDWVMFIEQGQTFFLLFCFVFTLLSTLYSRLTGEERAFWLWASLWWLVLLGRDQNWGRQTFSGYSHALYHGIAAVLILGLILMLLWPRLRAGIKYYYHQPFPAWNFLLAATGFLLADAVERGRWIAHFILYNPIYDDMLEELYECPFILALFTISAALQWRTIIGSDRKIIKAS</sequence>
<dbReference type="EMBL" id="MEIQ01000053">
    <property type="protein sequence ID" value="PIT48210.1"/>
    <property type="molecule type" value="Genomic_DNA"/>
</dbReference>
<dbReference type="Proteomes" id="UP000231484">
    <property type="component" value="Unassembled WGS sequence"/>
</dbReference>
<keyword evidence="1" id="KW-0812">Transmembrane</keyword>